<name>A0ABQ5I342_9ASTR</name>
<comment type="caution">
    <text evidence="2">The sequence shown here is derived from an EMBL/GenBank/DDBJ whole genome shotgun (WGS) entry which is preliminary data.</text>
</comment>
<proteinExistence type="predicted"/>
<organism evidence="2 3">
    <name type="scientific">Tanacetum coccineum</name>
    <dbReference type="NCBI Taxonomy" id="301880"/>
    <lineage>
        <taxon>Eukaryota</taxon>
        <taxon>Viridiplantae</taxon>
        <taxon>Streptophyta</taxon>
        <taxon>Embryophyta</taxon>
        <taxon>Tracheophyta</taxon>
        <taxon>Spermatophyta</taxon>
        <taxon>Magnoliopsida</taxon>
        <taxon>eudicotyledons</taxon>
        <taxon>Gunneridae</taxon>
        <taxon>Pentapetalae</taxon>
        <taxon>asterids</taxon>
        <taxon>campanulids</taxon>
        <taxon>Asterales</taxon>
        <taxon>Asteraceae</taxon>
        <taxon>Asteroideae</taxon>
        <taxon>Anthemideae</taxon>
        <taxon>Anthemidinae</taxon>
        <taxon>Tanacetum</taxon>
    </lineage>
</organism>
<keyword evidence="3" id="KW-1185">Reference proteome</keyword>
<gene>
    <name evidence="2" type="ORF">Tco_1082633</name>
</gene>
<evidence type="ECO:0000313" key="2">
    <source>
        <dbReference type="EMBL" id="GJT93788.1"/>
    </source>
</evidence>
<dbReference type="EMBL" id="BQNB010020236">
    <property type="protein sequence ID" value="GJT93788.1"/>
    <property type="molecule type" value="Genomic_DNA"/>
</dbReference>
<feature type="region of interest" description="Disordered" evidence="1">
    <location>
        <begin position="18"/>
        <end position="37"/>
    </location>
</feature>
<evidence type="ECO:0000256" key="1">
    <source>
        <dbReference type="SAM" id="MobiDB-lite"/>
    </source>
</evidence>
<dbReference type="Proteomes" id="UP001151760">
    <property type="component" value="Unassembled WGS sequence"/>
</dbReference>
<sequence length="135" mass="15197">MRFKTTKSKPLRVVGFDRTRKKENHNPFEGSGIGRTKDENKERFRRDLFVGTCFVSISSGLLGEPVATVFGGNEGYTHKQSVIEDCNTLKSEATCAMRKMVAVYAMRLEQRGDDVAADDLREGDESVGREKELFI</sequence>
<evidence type="ECO:0000313" key="3">
    <source>
        <dbReference type="Proteomes" id="UP001151760"/>
    </source>
</evidence>
<accession>A0ABQ5I342</accession>
<protein>
    <submittedName>
        <fullName evidence="2">Uncharacterized protein</fullName>
    </submittedName>
</protein>
<reference evidence="2" key="1">
    <citation type="journal article" date="2022" name="Int. J. Mol. Sci.">
        <title>Draft Genome of Tanacetum Coccineum: Genomic Comparison of Closely Related Tanacetum-Family Plants.</title>
        <authorList>
            <person name="Yamashiro T."/>
            <person name="Shiraishi A."/>
            <person name="Nakayama K."/>
            <person name="Satake H."/>
        </authorList>
    </citation>
    <scope>NUCLEOTIDE SEQUENCE</scope>
</reference>
<reference evidence="2" key="2">
    <citation type="submission" date="2022-01" db="EMBL/GenBank/DDBJ databases">
        <authorList>
            <person name="Yamashiro T."/>
            <person name="Shiraishi A."/>
            <person name="Satake H."/>
            <person name="Nakayama K."/>
        </authorList>
    </citation>
    <scope>NUCLEOTIDE SEQUENCE</scope>
</reference>